<dbReference type="EMBL" id="CVRR01000003">
    <property type="protein sequence ID" value="CRL32217.1"/>
    <property type="molecule type" value="Genomic_DNA"/>
</dbReference>
<feature type="region of interest" description="Disordered" evidence="2">
    <location>
        <begin position="413"/>
        <end position="519"/>
    </location>
</feature>
<dbReference type="Proteomes" id="UP000049979">
    <property type="component" value="Unassembled WGS sequence"/>
</dbReference>
<protein>
    <submittedName>
        <fullName evidence="3">Uncharacterized protein</fullName>
    </submittedName>
</protein>
<dbReference type="RefSeq" id="WP_055066795.1">
    <property type="nucleotide sequence ID" value="NZ_CP173697.1"/>
</dbReference>
<evidence type="ECO:0000313" key="4">
    <source>
        <dbReference type="Proteomes" id="UP000049979"/>
    </source>
</evidence>
<dbReference type="Pfam" id="PF13181">
    <property type="entry name" value="TPR_8"/>
    <property type="match status" value="1"/>
</dbReference>
<gene>
    <name evidence="3" type="ORF">M72_19871</name>
</gene>
<dbReference type="InterPro" id="IPR027417">
    <property type="entry name" value="P-loop_NTPase"/>
</dbReference>
<sequence length="836" mass="95147">MDKYEYNLKLDQMKSRYAEEKYDEAADIADTINWNKVKNVNGLVKAGEVYEKVQRYEESREVLLMAYDRSPIGRMIIYRLAEVAVKMKDFQAAQDYYDEFVEIAPHDTLKYVLRYDIQKAQGASYEELIPILEELKEQEYTEEWAYELAYLYHKAGMSEKCIDACDELVLWFGDGPYVERALELKMLYQPLTKTQEEKYRSFCQAKDDRAGLTHIDVEEMARAGETVHDPVAIPKVEVNTERFNTVNLQAEIAKGMQQIMDATEKETVTDTLDNINRMVEDVPYLKMQMEEEKPEAQPEQNTRHIETDEEIDGSLKTNFKELLGEDSDGQMSMMTNEKNMIEHQITGQMTIEEVLSEWEKMRKAAEAALEDARKRKLESAKARALQEAGDIMDRLTGVLPKLDAVLAEKADIVEETTETPPQTPERETPPATNEPEERKEEEEENKKEEQPARDTDAEELWPEGVSLEEMVRSQQKKKTEAAAQKPAEETSDVTEDDKNLNENRGVEEMETKTESDTTKKKDFEEVPIEDLPQKPTLAQEREEEFAFVRRKTDRSSWKGKTVHIPQVDTPVDLGKEEKQNIPLVELTDEQKAIFSYFMPVKGMEDQLCKALTVASSHLKNKETASRGNLVIKGGQGSGKTTLATSMIKVLQQETGVLDGKIGKIHAEALNQKNVGGLLDKVAGGCLIIEQAGDMEKKTVSELSGLLDADESGLFVILEDTSKGIKRLFAQNETFAKKFSEQISVPIFTNDELVTFARSYSRELGYKIDDMAVLALYNRISNIQRLDQATTLTEVKDIVDEAIHREAHGGLKKAISILTASRYTDDDRIVLTEKDFE</sequence>
<dbReference type="Gene3D" id="1.25.40.10">
    <property type="entry name" value="Tetratricopeptide repeat domain"/>
    <property type="match status" value="1"/>
</dbReference>
<dbReference type="PROSITE" id="PS50005">
    <property type="entry name" value="TPR"/>
    <property type="match status" value="1"/>
</dbReference>
<evidence type="ECO:0000313" key="3">
    <source>
        <dbReference type="EMBL" id="CRL32217.1"/>
    </source>
</evidence>
<dbReference type="OrthoDB" id="9760891at2"/>
<dbReference type="STRING" id="301302.ERS852420_01931"/>
<dbReference type="SUPFAM" id="SSF52540">
    <property type="entry name" value="P-loop containing nucleoside triphosphate hydrolases"/>
    <property type="match status" value="1"/>
</dbReference>
<proteinExistence type="predicted"/>
<keyword evidence="1" id="KW-0802">TPR repeat</keyword>
<evidence type="ECO:0000256" key="1">
    <source>
        <dbReference type="PROSITE-ProRule" id="PRU00339"/>
    </source>
</evidence>
<dbReference type="AlphaFoldDB" id="A0A0M6W9I4"/>
<dbReference type="SUPFAM" id="SSF48452">
    <property type="entry name" value="TPR-like"/>
    <property type="match status" value="1"/>
</dbReference>
<keyword evidence="4" id="KW-1185">Reference proteome</keyword>
<feature type="compositionally biased region" description="Basic and acidic residues" evidence="2">
    <location>
        <begin position="496"/>
        <end position="519"/>
    </location>
</feature>
<feature type="repeat" description="TPR" evidence="1">
    <location>
        <begin position="74"/>
        <end position="107"/>
    </location>
</feature>
<evidence type="ECO:0000256" key="2">
    <source>
        <dbReference type="SAM" id="MobiDB-lite"/>
    </source>
</evidence>
<reference evidence="4" key="1">
    <citation type="submission" date="2015-05" db="EMBL/GenBank/DDBJ databases">
        <authorList>
            <consortium name="Pathogen Informatics"/>
        </authorList>
    </citation>
    <scope>NUCLEOTIDE SEQUENCE [LARGE SCALE GENOMIC DNA]</scope>
    <source>
        <strain evidence="4">M72</strain>
    </source>
</reference>
<dbReference type="Gene3D" id="3.40.50.300">
    <property type="entry name" value="P-loop containing nucleotide triphosphate hydrolases"/>
    <property type="match status" value="1"/>
</dbReference>
<dbReference type="InterPro" id="IPR011990">
    <property type="entry name" value="TPR-like_helical_dom_sf"/>
</dbReference>
<dbReference type="InterPro" id="IPR019734">
    <property type="entry name" value="TPR_rpt"/>
</dbReference>
<name>A0A0M6W9I4_9FIRM</name>
<organism evidence="3 4">
    <name type="scientific">Roseburia faecis</name>
    <dbReference type="NCBI Taxonomy" id="301302"/>
    <lineage>
        <taxon>Bacteria</taxon>
        <taxon>Bacillati</taxon>
        <taxon>Bacillota</taxon>
        <taxon>Clostridia</taxon>
        <taxon>Lachnospirales</taxon>
        <taxon>Lachnospiraceae</taxon>
        <taxon>Roseburia</taxon>
    </lineage>
</organism>
<feature type="compositionally biased region" description="Basic and acidic residues" evidence="2">
    <location>
        <begin position="444"/>
        <end position="455"/>
    </location>
</feature>
<accession>A0A0M6W9I4</accession>